<evidence type="ECO:0000313" key="2">
    <source>
        <dbReference type="EMBL" id="GLV59796.1"/>
    </source>
</evidence>
<gene>
    <name evidence="2" type="ORF">KDH_66200</name>
</gene>
<proteinExistence type="predicted"/>
<protein>
    <submittedName>
        <fullName evidence="2">Uncharacterized protein</fullName>
    </submittedName>
</protein>
<feature type="coiled-coil region" evidence="1">
    <location>
        <begin position="29"/>
        <end position="56"/>
    </location>
</feature>
<organism evidence="2 3">
    <name type="scientific">Dictyobacter halimunensis</name>
    <dbReference type="NCBI Taxonomy" id="3026934"/>
    <lineage>
        <taxon>Bacteria</taxon>
        <taxon>Bacillati</taxon>
        <taxon>Chloroflexota</taxon>
        <taxon>Ktedonobacteria</taxon>
        <taxon>Ktedonobacterales</taxon>
        <taxon>Dictyobacteraceae</taxon>
        <taxon>Dictyobacter</taxon>
    </lineage>
</organism>
<dbReference type="EMBL" id="BSRI01000002">
    <property type="protein sequence ID" value="GLV59796.1"/>
    <property type="molecule type" value="Genomic_DNA"/>
</dbReference>
<name>A0ABQ6FZV4_9CHLR</name>
<evidence type="ECO:0000256" key="1">
    <source>
        <dbReference type="SAM" id="Coils"/>
    </source>
</evidence>
<dbReference type="Proteomes" id="UP001344906">
    <property type="component" value="Unassembled WGS sequence"/>
</dbReference>
<reference evidence="2 3" key="1">
    <citation type="submission" date="2023-02" db="EMBL/GenBank/DDBJ databases">
        <title>Dictyobacter halimunensis sp. nov., a new member of the class Ktedonobacteria from forest soil in a geothermal area.</title>
        <authorList>
            <person name="Rachmania M.K."/>
            <person name="Ningsih F."/>
            <person name="Sakai Y."/>
            <person name="Yabe S."/>
            <person name="Yokota A."/>
            <person name="Sjamsuridzal W."/>
        </authorList>
    </citation>
    <scope>NUCLEOTIDE SEQUENCE [LARGE SCALE GENOMIC DNA]</scope>
    <source>
        <strain evidence="2 3">S3.2.2.5</strain>
    </source>
</reference>
<accession>A0ABQ6FZV4</accession>
<evidence type="ECO:0000313" key="3">
    <source>
        <dbReference type="Proteomes" id="UP001344906"/>
    </source>
</evidence>
<sequence>MAQFDQRGQHVTQQYNAGRDINFGQVQNSEDLIMQLEQLKGKVAQAQQAGTIEEEQATDVHYQLTKAVQQARKPDPDKKTLLNHLTTAKSLIEEVAAASGLVTALVGAIEAVQKLFS</sequence>
<keyword evidence="1" id="KW-0175">Coiled coil</keyword>
<dbReference type="RefSeq" id="WP_338256603.1">
    <property type="nucleotide sequence ID" value="NZ_BSRI01000002.1"/>
</dbReference>
<keyword evidence="3" id="KW-1185">Reference proteome</keyword>
<comment type="caution">
    <text evidence="2">The sequence shown here is derived from an EMBL/GenBank/DDBJ whole genome shotgun (WGS) entry which is preliminary data.</text>
</comment>